<keyword evidence="2" id="KW-1185">Reference proteome</keyword>
<dbReference type="PANTHER" id="PTHR37542">
    <property type="entry name" value="HELO DOMAIN-CONTAINING PROTEIN-RELATED"/>
    <property type="match status" value="1"/>
</dbReference>
<sequence length="257" mass="28687">MKGPKRPSLNERLKISLQLRRLSIDGIWSDGFTKASAVPTLSSSKRDMSVDYSKPFLHCFEFTRPDLDPSMGFVSDNDAFSAYRHPDRQGGARKGHLKSHDLYSLGVVMSEIGGWQSTIKFLRKGLQPRQMQAELKNNCTERLAHYSEDSYQQATSICLSGEFGVEMDDLQGSRLLEAFRKRVVDEIMKGRHGGNGGDDLYGCVPCEDGALADWQCEEAGYQWSVWGVAETDGSDEFGPTGRWADVCSAFYESEGEI</sequence>
<evidence type="ECO:0000313" key="2">
    <source>
        <dbReference type="Proteomes" id="UP000028524"/>
    </source>
</evidence>
<evidence type="ECO:0008006" key="3">
    <source>
        <dbReference type="Google" id="ProtNLM"/>
    </source>
</evidence>
<dbReference type="PANTHER" id="PTHR37542:SF3">
    <property type="entry name" value="PRION-INHIBITION AND PROPAGATION HELO DOMAIN-CONTAINING PROTEIN"/>
    <property type="match status" value="1"/>
</dbReference>
<protein>
    <recommendedName>
        <fullName evidence="3">Protein kinase domain-containing protein</fullName>
    </recommendedName>
</protein>
<dbReference type="HOGENOM" id="CLU_1082488_0_0_1"/>
<dbReference type="EMBL" id="KL659316">
    <property type="protein sequence ID" value="KFA69962.1"/>
    <property type="molecule type" value="Genomic_DNA"/>
</dbReference>
<evidence type="ECO:0000313" key="1">
    <source>
        <dbReference type="EMBL" id="KFA69962.1"/>
    </source>
</evidence>
<accession>A0A084R177</accession>
<dbReference type="Proteomes" id="UP000028524">
    <property type="component" value="Unassembled WGS sequence"/>
</dbReference>
<reference evidence="1 2" key="1">
    <citation type="journal article" date="2014" name="BMC Genomics">
        <title>Comparative genome sequencing reveals chemotype-specific gene clusters in the toxigenic black mold Stachybotrys.</title>
        <authorList>
            <person name="Semeiks J."/>
            <person name="Borek D."/>
            <person name="Otwinowski Z."/>
            <person name="Grishin N.V."/>
        </authorList>
    </citation>
    <scope>NUCLEOTIDE SEQUENCE [LARGE SCALE GENOMIC DNA]</scope>
    <source>
        <strain evidence="1 2">IBT 40285</strain>
    </source>
</reference>
<dbReference type="AlphaFoldDB" id="A0A084R177"/>
<dbReference type="OrthoDB" id="1911848at2759"/>
<proteinExistence type="predicted"/>
<name>A0A084R177_STAC4</name>
<dbReference type="InParanoid" id="A0A084R177"/>
<gene>
    <name evidence="1" type="ORF">S40285_03914</name>
</gene>
<organism evidence="1 2">
    <name type="scientific">Stachybotrys chlorohalonatus (strain IBT 40285)</name>
    <dbReference type="NCBI Taxonomy" id="1283841"/>
    <lineage>
        <taxon>Eukaryota</taxon>
        <taxon>Fungi</taxon>
        <taxon>Dikarya</taxon>
        <taxon>Ascomycota</taxon>
        <taxon>Pezizomycotina</taxon>
        <taxon>Sordariomycetes</taxon>
        <taxon>Hypocreomycetidae</taxon>
        <taxon>Hypocreales</taxon>
        <taxon>Stachybotryaceae</taxon>
        <taxon>Stachybotrys</taxon>
    </lineage>
</organism>